<dbReference type="FunFam" id="1.10.240.10:FF:000001">
    <property type="entry name" value="Tyrosine--tRNA ligase"/>
    <property type="match status" value="1"/>
</dbReference>
<dbReference type="InterPro" id="IPR024088">
    <property type="entry name" value="Tyr-tRNA-ligase_bac-type"/>
</dbReference>
<dbReference type="Gene3D" id="3.10.290.10">
    <property type="entry name" value="RNA-binding S4 domain"/>
    <property type="match status" value="1"/>
</dbReference>
<dbReference type="Gene3D" id="1.10.240.10">
    <property type="entry name" value="Tyrosyl-Transfer RNA Synthetase"/>
    <property type="match status" value="1"/>
</dbReference>
<keyword evidence="2 8" id="KW-0547">Nucleotide-binding</keyword>
<evidence type="ECO:0000256" key="10">
    <source>
        <dbReference type="SAM" id="MobiDB-lite"/>
    </source>
</evidence>
<dbReference type="PROSITE" id="PS50889">
    <property type="entry name" value="S4"/>
    <property type="match status" value="1"/>
</dbReference>
<comment type="subunit">
    <text evidence="8">Homodimer.</text>
</comment>
<dbReference type="GO" id="GO:0005829">
    <property type="term" value="C:cytosol"/>
    <property type="evidence" value="ECO:0007669"/>
    <property type="project" value="TreeGrafter"/>
</dbReference>
<feature type="region of interest" description="Disordered" evidence="10">
    <location>
        <begin position="1"/>
        <end position="22"/>
    </location>
</feature>
<dbReference type="PANTHER" id="PTHR11766:SF0">
    <property type="entry name" value="TYROSINE--TRNA LIGASE, MITOCHONDRIAL"/>
    <property type="match status" value="1"/>
</dbReference>
<evidence type="ECO:0000313" key="13">
    <source>
        <dbReference type="Proteomes" id="UP000018680"/>
    </source>
</evidence>
<keyword evidence="4 9" id="KW-0694">RNA-binding</keyword>
<dbReference type="EMBL" id="CP006939">
    <property type="protein sequence ID" value="AHC14799.1"/>
    <property type="molecule type" value="Genomic_DNA"/>
</dbReference>
<dbReference type="SUPFAM" id="SSF52374">
    <property type="entry name" value="Nucleotidylyl transferase"/>
    <property type="match status" value="1"/>
</dbReference>
<feature type="domain" description="Tyrosine--tRNA ligase SYY-like C-terminal" evidence="11">
    <location>
        <begin position="365"/>
        <end position="437"/>
    </location>
</feature>
<keyword evidence="8" id="KW-0963">Cytoplasm</keyword>
<dbReference type="PATRIC" id="fig|1307761.3.peg.1393"/>
<dbReference type="PRINTS" id="PR01040">
    <property type="entry name" value="TRNASYNTHTYR"/>
</dbReference>
<evidence type="ECO:0000313" key="12">
    <source>
        <dbReference type="EMBL" id="AHC14799.1"/>
    </source>
</evidence>
<evidence type="ECO:0000256" key="7">
    <source>
        <dbReference type="ARBA" id="ARBA00048248"/>
    </source>
</evidence>
<dbReference type="GO" id="GO:0006437">
    <property type="term" value="P:tyrosyl-tRNA aminoacylation"/>
    <property type="evidence" value="ECO:0007669"/>
    <property type="project" value="UniProtKB-UniRule"/>
</dbReference>
<comment type="similarity">
    <text evidence="8">Belongs to the class-I aminoacyl-tRNA synthetase family. TyrS type 1 subfamily.</text>
</comment>
<gene>
    <name evidence="8" type="primary">tyrS</name>
    <name evidence="12" type="ORF">L21SP2_1400</name>
</gene>
<dbReference type="HAMAP" id="MF_02006">
    <property type="entry name" value="Tyr_tRNA_synth_type1"/>
    <property type="match status" value="1"/>
</dbReference>
<evidence type="ECO:0000256" key="9">
    <source>
        <dbReference type="PROSITE-ProRule" id="PRU00182"/>
    </source>
</evidence>
<dbReference type="KEGG" id="slr:L21SP2_1400"/>
<evidence type="ECO:0000256" key="2">
    <source>
        <dbReference type="ARBA" id="ARBA00022741"/>
    </source>
</evidence>
<dbReference type="SUPFAM" id="SSF55174">
    <property type="entry name" value="Alpha-L RNA-binding motif"/>
    <property type="match status" value="1"/>
</dbReference>
<evidence type="ECO:0000256" key="1">
    <source>
        <dbReference type="ARBA" id="ARBA00022598"/>
    </source>
</evidence>
<keyword evidence="13" id="KW-1185">Reference proteome</keyword>
<evidence type="ECO:0000259" key="11">
    <source>
        <dbReference type="Pfam" id="PF22421"/>
    </source>
</evidence>
<evidence type="ECO:0000256" key="5">
    <source>
        <dbReference type="ARBA" id="ARBA00022917"/>
    </source>
</evidence>
<comment type="subcellular location">
    <subcellularLocation>
        <location evidence="8">Cytoplasm</location>
    </subcellularLocation>
</comment>
<dbReference type="InterPro" id="IPR024107">
    <property type="entry name" value="Tyr-tRNA-ligase_bac_1"/>
</dbReference>
<comment type="function">
    <text evidence="8">Catalyzes the attachment of tyrosine to tRNA(Tyr) in a two-step reaction: tyrosine is first activated by ATP to form Tyr-AMP and then transferred to the acceptor end of tRNA(Tyr).</text>
</comment>
<dbReference type="STRING" id="1307761.L21SP2_1400"/>
<dbReference type="PROSITE" id="PS00178">
    <property type="entry name" value="AA_TRNA_LIGASE_I"/>
    <property type="match status" value="1"/>
</dbReference>
<dbReference type="RefSeq" id="WP_024267722.1">
    <property type="nucleotide sequence ID" value="NC_023035.1"/>
</dbReference>
<feature type="short sequence motif" description="'KMSKS' region" evidence="8">
    <location>
        <begin position="259"/>
        <end position="263"/>
    </location>
</feature>
<organism evidence="12 13">
    <name type="scientific">Salinispira pacifica</name>
    <dbReference type="NCBI Taxonomy" id="1307761"/>
    <lineage>
        <taxon>Bacteria</taxon>
        <taxon>Pseudomonadati</taxon>
        <taxon>Spirochaetota</taxon>
        <taxon>Spirochaetia</taxon>
        <taxon>Spirochaetales</taxon>
        <taxon>Spirochaetaceae</taxon>
        <taxon>Salinispira</taxon>
    </lineage>
</organism>
<dbReference type="HOGENOM" id="CLU_024003_0_3_12"/>
<dbReference type="PANTHER" id="PTHR11766">
    <property type="entry name" value="TYROSYL-TRNA SYNTHETASE"/>
    <property type="match status" value="1"/>
</dbReference>
<evidence type="ECO:0000256" key="4">
    <source>
        <dbReference type="ARBA" id="ARBA00022884"/>
    </source>
</evidence>
<feature type="binding site" evidence="8">
    <location>
        <position position="262"/>
    </location>
    <ligand>
        <name>ATP</name>
        <dbReference type="ChEBI" id="CHEBI:30616"/>
    </ligand>
</feature>
<feature type="binding site" evidence="8">
    <location>
        <position position="197"/>
    </location>
    <ligand>
        <name>L-tyrosine</name>
        <dbReference type="ChEBI" id="CHEBI:58315"/>
    </ligand>
</feature>
<dbReference type="GO" id="GO:0003723">
    <property type="term" value="F:RNA binding"/>
    <property type="evidence" value="ECO:0007669"/>
    <property type="project" value="UniProtKB-KW"/>
</dbReference>
<keyword evidence="3 8" id="KW-0067">ATP-binding</keyword>
<dbReference type="eggNOG" id="COG0162">
    <property type="taxonomic scope" value="Bacteria"/>
</dbReference>
<dbReference type="NCBIfam" id="TIGR00234">
    <property type="entry name" value="tyrS"/>
    <property type="match status" value="1"/>
</dbReference>
<keyword evidence="5 8" id="KW-0648">Protein biosynthesis</keyword>
<dbReference type="Pfam" id="PF22421">
    <property type="entry name" value="SYY_C-terminal"/>
    <property type="match status" value="1"/>
</dbReference>
<dbReference type="InterPro" id="IPR002307">
    <property type="entry name" value="Tyr-tRNA-ligase"/>
</dbReference>
<dbReference type="CDD" id="cd00805">
    <property type="entry name" value="TyrRS_core"/>
    <property type="match status" value="1"/>
</dbReference>
<dbReference type="InterPro" id="IPR036986">
    <property type="entry name" value="S4_RNA-bd_sf"/>
</dbReference>
<protein>
    <recommendedName>
        <fullName evidence="8">Tyrosine--tRNA ligase</fullName>
        <ecNumber evidence="8">6.1.1.1</ecNumber>
    </recommendedName>
    <alternativeName>
        <fullName evidence="8">Tyrosyl-tRNA synthetase</fullName>
        <shortName evidence="8">TyrRS</shortName>
    </alternativeName>
</protein>
<comment type="catalytic activity">
    <reaction evidence="7 8">
        <text>tRNA(Tyr) + L-tyrosine + ATP = L-tyrosyl-tRNA(Tyr) + AMP + diphosphate + H(+)</text>
        <dbReference type="Rhea" id="RHEA:10220"/>
        <dbReference type="Rhea" id="RHEA-COMP:9706"/>
        <dbReference type="Rhea" id="RHEA-COMP:9707"/>
        <dbReference type="ChEBI" id="CHEBI:15378"/>
        <dbReference type="ChEBI" id="CHEBI:30616"/>
        <dbReference type="ChEBI" id="CHEBI:33019"/>
        <dbReference type="ChEBI" id="CHEBI:58315"/>
        <dbReference type="ChEBI" id="CHEBI:78442"/>
        <dbReference type="ChEBI" id="CHEBI:78536"/>
        <dbReference type="ChEBI" id="CHEBI:456215"/>
        <dbReference type="EC" id="6.1.1.1"/>
    </reaction>
</comment>
<dbReference type="EC" id="6.1.1.1" evidence="8"/>
<dbReference type="GO" id="GO:0004831">
    <property type="term" value="F:tyrosine-tRNA ligase activity"/>
    <property type="evidence" value="ECO:0007669"/>
    <property type="project" value="UniProtKB-UniRule"/>
</dbReference>
<keyword evidence="6 8" id="KW-0030">Aminoacyl-tRNA synthetase</keyword>
<dbReference type="InterPro" id="IPR054608">
    <property type="entry name" value="SYY-like_C"/>
</dbReference>
<dbReference type="Pfam" id="PF00579">
    <property type="entry name" value="tRNA-synt_1b"/>
    <property type="match status" value="1"/>
</dbReference>
<evidence type="ECO:0000256" key="3">
    <source>
        <dbReference type="ARBA" id="ARBA00022840"/>
    </source>
</evidence>
<evidence type="ECO:0000256" key="6">
    <source>
        <dbReference type="ARBA" id="ARBA00023146"/>
    </source>
</evidence>
<feature type="short sequence motif" description="'HIGH' region" evidence="8">
    <location>
        <begin position="67"/>
        <end position="76"/>
    </location>
</feature>
<dbReference type="Proteomes" id="UP000018680">
    <property type="component" value="Chromosome"/>
</dbReference>
<dbReference type="AlphaFoldDB" id="V5WGV7"/>
<dbReference type="OrthoDB" id="9804243at2"/>
<dbReference type="InterPro" id="IPR014729">
    <property type="entry name" value="Rossmann-like_a/b/a_fold"/>
</dbReference>
<proteinExistence type="inferred from homology"/>
<feature type="compositionally biased region" description="Low complexity" evidence="10">
    <location>
        <begin position="1"/>
        <end position="12"/>
    </location>
</feature>
<dbReference type="InterPro" id="IPR002305">
    <property type="entry name" value="aa-tRNA-synth_Ic"/>
</dbReference>
<sequence>MKTQEQASAQAEQTDKIPGSHISGRTVHIEALKILAERGFLQQCSDLQGLEKRMEEGPVTLYVGTDPTGPSLHAGHMVPMFAVAHLARAGHRPTVLIGGGTAMVGDPSGKTEMRKMISAREISENGKRFEKQLNTFFHHAGVTEEVNFVNNADWLSGLNYIDFLRDIGRHFSVNRMLSFEAYKMRMETGLSFIEFNYQLLQSFDFLELYRKHNCELQIGGDDQWGNIVAGVDLIRRVEGHEARSFGLTFPLVTRSDGKKMGKTEQGAVFLDGELFTPFDFFQYWRNVADADVIKFLKLFTFLPMEQINEMASWKDQKINEAKEILAYEFTSLVHGKETADKVLESVKAAFSKGGSGAALDSMPTTEIPSAELEAGIGVLELFARSGLCSSRGEARRLVQQGGARVNDEKVSDIEQNIDASHLGEDGIVLRAGKKRYARIVRG</sequence>
<dbReference type="GO" id="GO:0005524">
    <property type="term" value="F:ATP binding"/>
    <property type="evidence" value="ECO:0007669"/>
    <property type="project" value="UniProtKB-UniRule"/>
</dbReference>
<feature type="binding site" evidence="8">
    <location>
        <position position="201"/>
    </location>
    <ligand>
        <name>L-tyrosine</name>
        <dbReference type="ChEBI" id="CHEBI:58315"/>
    </ligand>
</feature>
<dbReference type="InterPro" id="IPR001412">
    <property type="entry name" value="aa-tRNA-synth_I_CS"/>
</dbReference>
<evidence type="ECO:0000256" key="8">
    <source>
        <dbReference type="HAMAP-Rule" id="MF_02006"/>
    </source>
</evidence>
<accession>V5WGV7</accession>
<reference evidence="12 13" key="1">
    <citation type="journal article" date="2015" name="Stand. Genomic Sci.">
        <title>Complete genome sequence and description of Salinispira pacifica gen. nov., sp. nov., a novel spirochaete isolated form a hypersaline microbial mat.</title>
        <authorList>
            <person name="Ben Hania W."/>
            <person name="Joseph M."/>
            <person name="Schumann P."/>
            <person name="Bunk B."/>
            <person name="Fiebig A."/>
            <person name="Sproer C."/>
            <person name="Klenk H.P."/>
            <person name="Fardeau M.L."/>
            <person name="Spring S."/>
        </authorList>
    </citation>
    <scope>NUCLEOTIDE SEQUENCE [LARGE SCALE GENOMIC DNA]</scope>
    <source>
        <strain evidence="12 13">L21-RPul-D2</strain>
    </source>
</reference>
<dbReference type="Gene3D" id="3.40.50.620">
    <property type="entry name" value="HUPs"/>
    <property type="match status" value="1"/>
</dbReference>
<keyword evidence="1 8" id="KW-0436">Ligase</keyword>
<feature type="binding site" evidence="8">
    <location>
        <position position="62"/>
    </location>
    <ligand>
        <name>L-tyrosine</name>
        <dbReference type="ChEBI" id="CHEBI:58315"/>
    </ligand>
</feature>
<name>V5WGV7_9SPIO</name>
<dbReference type="CDD" id="cd00165">
    <property type="entry name" value="S4"/>
    <property type="match status" value="1"/>
</dbReference>